<evidence type="ECO:0000313" key="2">
    <source>
        <dbReference type="EMBL" id="KAK0497132.1"/>
    </source>
</evidence>
<comment type="caution">
    <text evidence="2">The sequence shown here is derived from an EMBL/GenBank/DDBJ whole genome shotgun (WGS) entry which is preliminary data.</text>
</comment>
<organism evidence="2 3">
    <name type="scientific">Armillaria luteobubalina</name>
    <dbReference type="NCBI Taxonomy" id="153913"/>
    <lineage>
        <taxon>Eukaryota</taxon>
        <taxon>Fungi</taxon>
        <taxon>Dikarya</taxon>
        <taxon>Basidiomycota</taxon>
        <taxon>Agaricomycotina</taxon>
        <taxon>Agaricomycetes</taxon>
        <taxon>Agaricomycetidae</taxon>
        <taxon>Agaricales</taxon>
        <taxon>Marasmiineae</taxon>
        <taxon>Physalacriaceae</taxon>
        <taxon>Armillaria</taxon>
    </lineage>
</organism>
<feature type="region of interest" description="Disordered" evidence="1">
    <location>
        <begin position="87"/>
        <end position="111"/>
    </location>
</feature>
<accession>A0AA39Q6E9</accession>
<proteinExistence type="predicted"/>
<protein>
    <submittedName>
        <fullName evidence="2">Uncharacterized protein</fullName>
    </submittedName>
</protein>
<dbReference type="Proteomes" id="UP001175228">
    <property type="component" value="Unassembled WGS sequence"/>
</dbReference>
<evidence type="ECO:0000256" key="1">
    <source>
        <dbReference type="SAM" id="MobiDB-lite"/>
    </source>
</evidence>
<gene>
    <name evidence="2" type="ORF">EDD18DRAFT_1383731</name>
</gene>
<feature type="region of interest" description="Disordered" evidence="1">
    <location>
        <begin position="1"/>
        <end position="72"/>
    </location>
</feature>
<dbReference type="AlphaFoldDB" id="A0AA39Q6E9"/>
<feature type="compositionally biased region" description="Low complexity" evidence="1">
    <location>
        <begin position="1"/>
        <end position="13"/>
    </location>
</feature>
<feature type="compositionally biased region" description="Low complexity" evidence="1">
    <location>
        <begin position="41"/>
        <end position="55"/>
    </location>
</feature>
<sequence>MLSAVAARKAAQATKKKPEPTSPVLQDGAALVPGKPSQPISKQTPSSQSASAPSSRKNKNSGRQSEPSRYLEVPDTFHIQEEIIVIDPDTSDERDIEQPEPEDEVLVPISVPWPPPPPTISEETDTLSTFHPVLDQNTFILSSQGLCFFGMGEGAATLLALSLSDIIYFFGAYRLTFLQGSIKICGTTIHLSTCAYNVIRVKEAVKTVRLASRFQCLLGATDALVIIQELQANVSGLEVICRASDGVSSPFRRKMKMPLILVYKAFIW</sequence>
<reference evidence="2" key="1">
    <citation type="submission" date="2023-06" db="EMBL/GenBank/DDBJ databases">
        <authorList>
            <consortium name="Lawrence Berkeley National Laboratory"/>
            <person name="Ahrendt S."/>
            <person name="Sahu N."/>
            <person name="Indic B."/>
            <person name="Wong-Bajracharya J."/>
            <person name="Merenyi Z."/>
            <person name="Ke H.-M."/>
            <person name="Monk M."/>
            <person name="Kocsube S."/>
            <person name="Drula E."/>
            <person name="Lipzen A."/>
            <person name="Balint B."/>
            <person name="Henrissat B."/>
            <person name="Andreopoulos B."/>
            <person name="Martin F.M."/>
            <person name="Harder C.B."/>
            <person name="Rigling D."/>
            <person name="Ford K.L."/>
            <person name="Foster G.D."/>
            <person name="Pangilinan J."/>
            <person name="Papanicolaou A."/>
            <person name="Barry K."/>
            <person name="LaButti K."/>
            <person name="Viragh M."/>
            <person name="Koriabine M."/>
            <person name="Yan M."/>
            <person name="Riley R."/>
            <person name="Champramary S."/>
            <person name="Plett K.L."/>
            <person name="Tsai I.J."/>
            <person name="Slot J."/>
            <person name="Sipos G."/>
            <person name="Plett J."/>
            <person name="Nagy L.G."/>
            <person name="Grigoriev I.V."/>
        </authorList>
    </citation>
    <scope>NUCLEOTIDE SEQUENCE</scope>
    <source>
        <strain evidence="2">HWK02</strain>
    </source>
</reference>
<dbReference type="EMBL" id="JAUEPU010000013">
    <property type="protein sequence ID" value="KAK0497132.1"/>
    <property type="molecule type" value="Genomic_DNA"/>
</dbReference>
<evidence type="ECO:0000313" key="3">
    <source>
        <dbReference type="Proteomes" id="UP001175228"/>
    </source>
</evidence>
<keyword evidence="3" id="KW-1185">Reference proteome</keyword>
<name>A0AA39Q6E9_9AGAR</name>